<protein>
    <recommendedName>
        <fullName evidence="4">G-protein coupled receptors family 1 profile domain-containing protein</fullName>
    </recommendedName>
</protein>
<dbReference type="Proteomes" id="UP000821837">
    <property type="component" value="Chromosome 3"/>
</dbReference>
<evidence type="ECO:0000256" key="1">
    <source>
        <dbReference type="SAM" id="Phobius"/>
    </source>
</evidence>
<keyword evidence="1" id="KW-0472">Membrane</keyword>
<accession>A0A9D4Q0R5</accession>
<evidence type="ECO:0000313" key="3">
    <source>
        <dbReference type="Proteomes" id="UP000821837"/>
    </source>
</evidence>
<dbReference type="EMBL" id="JABSTV010001249">
    <property type="protein sequence ID" value="KAH7962358.1"/>
    <property type="molecule type" value="Genomic_DNA"/>
</dbReference>
<gene>
    <name evidence="2" type="ORF">HPB52_015689</name>
</gene>
<reference evidence="2" key="1">
    <citation type="journal article" date="2020" name="Cell">
        <title>Large-Scale Comparative Analyses of Tick Genomes Elucidate Their Genetic Diversity and Vector Capacities.</title>
        <authorList>
            <consortium name="Tick Genome and Microbiome Consortium (TIGMIC)"/>
            <person name="Jia N."/>
            <person name="Wang J."/>
            <person name="Shi W."/>
            <person name="Du L."/>
            <person name="Sun Y."/>
            <person name="Zhan W."/>
            <person name="Jiang J.F."/>
            <person name="Wang Q."/>
            <person name="Zhang B."/>
            <person name="Ji P."/>
            <person name="Bell-Sakyi L."/>
            <person name="Cui X.M."/>
            <person name="Yuan T.T."/>
            <person name="Jiang B.G."/>
            <person name="Yang W.F."/>
            <person name="Lam T.T."/>
            <person name="Chang Q.C."/>
            <person name="Ding S.J."/>
            <person name="Wang X.J."/>
            <person name="Zhu J.G."/>
            <person name="Ruan X.D."/>
            <person name="Zhao L."/>
            <person name="Wei J.T."/>
            <person name="Ye R.Z."/>
            <person name="Que T.C."/>
            <person name="Du C.H."/>
            <person name="Zhou Y.H."/>
            <person name="Cheng J.X."/>
            <person name="Dai P.F."/>
            <person name="Guo W.B."/>
            <person name="Han X.H."/>
            <person name="Huang E.J."/>
            <person name="Li L.F."/>
            <person name="Wei W."/>
            <person name="Gao Y.C."/>
            <person name="Liu J.Z."/>
            <person name="Shao H.Z."/>
            <person name="Wang X."/>
            <person name="Wang C.C."/>
            <person name="Yang T.C."/>
            <person name="Huo Q.B."/>
            <person name="Li W."/>
            <person name="Chen H.Y."/>
            <person name="Chen S.E."/>
            <person name="Zhou L.G."/>
            <person name="Ni X.B."/>
            <person name="Tian J.H."/>
            <person name="Sheng Y."/>
            <person name="Liu T."/>
            <person name="Pan Y.S."/>
            <person name="Xia L.Y."/>
            <person name="Li J."/>
            <person name="Zhao F."/>
            <person name="Cao W.C."/>
        </authorList>
    </citation>
    <scope>NUCLEOTIDE SEQUENCE</scope>
    <source>
        <strain evidence="2">Rsan-2018</strain>
    </source>
</reference>
<reference evidence="2" key="2">
    <citation type="submission" date="2021-09" db="EMBL/GenBank/DDBJ databases">
        <authorList>
            <person name="Jia N."/>
            <person name="Wang J."/>
            <person name="Shi W."/>
            <person name="Du L."/>
            <person name="Sun Y."/>
            <person name="Zhan W."/>
            <person name="Jiang J."/>
            <person name="Wang Q."/>
            <person name="Zhang B."/>
            <person name="Ji P."/>
            <person name="Sakyi L.B."/>
            <person name="Cui X."/>
            <person name="Yuan T."/>
            <person name="Jiang B."/>
            <person name="Yang W."/>
            <person name="Lam T.T.-Y."/>
            <person name="Chang Q."/>
            <person name="Ding S."/>
            <person name="Wang X."/>
            <person name="Zhu J."/>
            <person name="Ruan X."/>
            <person name="Zhao L."/>
            <person name="Wei J."/>
            <person name="Que T."/>
            <person name="Du C."/>
            <person name="Cheng J."/>
            <person name="Dai P."/>
            <person name="Han X."/>
            <person name="Huang E."/>
            <person name="Gao Y."/>
            <person name="Liu J."/>
            <person name="Shao H."/>
            <person name="Ye R."/>
            <person name="Li L."/>
            <person name="Wei W."/>
            <person name="Wang X."/>
            <person name="Wang C."/>
            <person name="Huo Q."/>
            <person name="Li W."/>
            <person name="Guo W."/>
            <person name="Chen H."/>
            <person name="Chen S."/>
            <person name="Zhou L."/>
            <person name="Zhou L."/>
            <person name="Ni X."/>
            <person name="Tian J."/>
            <person name="Zhou Y."/>
            <person name="Sheng Y."/>
            <person name="Liu T."/>
            <person name="Pan Y."/>
            <person name="Xia L."/>
            <person name="Li J."/>
            <person name="Zhao F."/>
            <person name="Cao W."/>
        </authorList>
    </citation>
    <scope>NUCLEOTIDE SEQUENCE</scope>
    <source>
        <strain evidence="2">Rsan-2018</strain>
        <tissue evidence="2">Larvae</tissue>
    </source>
</reference>
<keyword evidence="1" id="KW-0812">Transmembrane</keyword>
<comment type="caution">
    <text evidence="2">The sequence shown here is derived from an EMBL/GenBank/DDBJ whole genome shotgun (WGS) entry which is preliminary data.</text>
</comment>
<keyword evidence="3" id="KW-1185">Reference proteome</keyword>
<organism evidence="2 3">
    <name type="scientific">Rhipicephalus sanguineus</name>
    <name type="common">Brown dog tick</name>
    <name type="synonym">Ixodes sanguineus</name>
    <dbReference type="NCBI Taxonomy" id="34632"/>
    <lineage>
        <taxon>Eukaryota</taxon>
        <taxon>Metazoa</taxon>
        <taxon>Ecdysozoa</taxon>
        <taxon>Arthropoda</taxon>
        <taxon>Chelicerata</taxon>
        <taxon>Arachnida</taxon>
        <taxon>Acari</taxon>
        <taxon>Parasitiformes</taxon>
        <taxon>Ixodida</taxon>
        <taxon>Ixodoidea</taxon>
        <taxon>Ixodidae</taxon>
        <taxon>Rhipicephalinae</taxon>
        <taxon>Rhipicephalus</taxon>
        <taxon>Rhipicephalus</taxon>
    </lineage>
</organism>
<proteinExistence type="predicted"/>
<evidence type="ECO:0008006" key="4">
    <source>
        <dbReference type="Google" id="ProtNLM"/>
    </source>
</evidence>
<evidence type="ECO:0000313" key="2">
    <source>
        <dbReference type="EMBL" id="KAH7962358.1"/>
    </source>
</evidence>
<keyword evidence="1" id="KW-1133">Transmembrane helix</keyword>
<dbReference type="AlphaFoldDB" id="A0A9D4Q0R5"/>
<sequence length="115" mass="12652">MDNTQDTEKHIAVAALVFNPSVVDMDATVTILMLLNSLNSCVNPWIYLFFNRNLLQALRSRMCRRCSSHKGTDSSAASSLVTASCSRAASTRKKTSSKHVTFLRTRTAGSVGRRV</sequence>
<feature type="transmembrane region" description="Helical" evidence="1">
    <location>
        <begin position="27"/>
        <end position="50"/>
    </location>
</feature>
<dbReference type="SUPFAM" id="SSF81321">
    <property type="entry name" value="Family A G protein-coupled receptor-like"/>
    <property type="match status" value="1"/>
</dbReference>
<dbReference type="Gene3D" id="1.20.1070.10">
    <property type="entry name" value="Rhodopsin 7-helix transmembrane proteins"/>
    <property type="match status" value="1"/>
</dbReference>
<name>A0A9D4Q0R5_RHISA</name>
<dbReference type="VEuPathDB" id="VectorBase:RSAN_049956"/>